<organism evidence="1">
    <name type="scientific">Pseudoalteromonas translucida KMM 520</name>
    <dbReference type="NCBI Taxonomy" id="1315283"/>
    <lineage>
        <taxon>Bacteria</taxon>
        <taxon>Pseudomonadati</taxon>
        <taxon>Pseudomonadota</taxon>
        <taxon>Gammaproteobacteria</taxon>
        <taxon>Alteromonadales</taxon>
        <taxon>Pseudoalteromonadaceae</taxon>
        <taxon>Pseudoalteromonas</taxon>
    </lineage>
</organism>
<accession>A0A0U2WJA3</accession>
<dbReference type="AlphaFoldDB" id="A0A0U2WJA3"/>
<dbReference type="EMBL" id="CP011035">
    <property type="protein sequence ID" value="ALS35191.1"/>
    <property type="molecule type" value="Genomic_DNA"/>
</dbReference>
<dbReference type="RefSeq" id="WP_011330155.1">
    <property type="nucleotide sequence ID" value="NZ_CP011035.1"/>
</dbReference>
<evidence type="ECO:0000313" key="2">
    <source>
        <dbReference type="Proteomes" id="UP000065261"/>
    </source>
</evidence>
<sequence>MTKTQKQRDKQIRQVLTIACENIKQTDFGFAYLTHTVDLNNEANTLKVQCYFNDDLAYQKSELHFDALKNEITQQLATIGLAIKAANISFLVD</sequence>
<dbReference type="OrthoDB" id="6996126at2"/>
<dbReference type="Proteomes" id="UP000065261">
    <property type="component" value="Chromosome II"/>
</dbReference>
<dbReference type="GeneID" id="300943843"/>
<reference evidence="1 2" key="1">
    <citation type="submission" date="2015-03" db="EMBL/GenBank/DDBJ databases">
        <authorList>
            <person name="Murphy D."/>
        </authorList>
    </citation>
    <scope>NUCLEOTIDE SEQUENCE [LARGE SCALE GENOMIC DNA]</scope>
    <source>
        <strain evidence="1 2">KMM 520</strain>
    </source>
</reference>
<name>A0A0U2WJA3_9GAMM</name>
<dbReference type="PATRIC" id="fig|1315283.4.peg.3782"/>
<evidence type="ECO:0008006" key="3">
    <source>
        <dbReference type="Google" id="ProtNLM"/>
    </source>
</evidence>
<proteinExistence type="predicted"/>
<protein>
    <recommendedName>
        <fullName evidence="3">Orphan protein</fullName>
    </recommendedName>
</protein>
<evidence type="ECO:0000313" key="1">
    <source>
        <dbReference type="EMBL" id="ALS35191.1"/>
    </source>
</evidence>
<dbReference type="KEGG" id="ptn:PTRA_b0766"/>
<gene>
    <name evidence="1" type="ORF">PTRA_b0766</name>
</gene>